<keyword evidence="7" id="KW-1185">Reference proteome</keyword>
<sequence length="373" mass="41379">MSKNKIALYHCNSDKEISNKIRLIIEALGTKRFEELFKNKKVLLKPNMCIDHIPEKGATTYPTIMDALITIVKEFGGEVIVGDAPAIGVKGNVFEKAGLYEVCKKHGVKLIDFNRDVGKVVVIENAIALKEVLIAKTYFEVDTIVNIPVFKSNSLYWISGALKNMKGLIVGMDKHKPHYLGVPECVADLNGVLEQDFILMDGYIGMMGDGPTAGKPANARLLIGGFDPVSIDSLAARLMGFPVEKIPMIKWAENAGIGNSDYEIIGDSLNSFHLKFDKPAIAKNRLKAALINYGGKYFFREAQNKSKMDIDENKCIMCGRCRDMCPFNAISIEDKKITIDQSKCDFCLCCTEVCKSEAIKLKGMLSRKDAFLR</sequence>
<dbReference type="STRING" id="36844.SAMN04488501_102196"/>
<dbReference type="GO" id="GO:0046872">
    <property type="term" value="F:metal ion binding"/>
    <property type="evidence" value="ECO:0007669"/>
    <property type="project" value="UniProtKB-KW"/>
</dbReference>
<dbReference type="PROSITE" id="PS00198">
    <property type="entry name" value="4FE4S_FER_1"/>
    <property type="match status" value="1"/>
</dbReference>
<dbReference type="Pfam" id="PF00037">
    <property type="entry name" value="Fer4"/>
    <property type="match status" value="1"/>
</dbReference>
<evidence type="ECO:0000256" key="3">
    <source>
        <dbReference type="ARBA" id="ARBA00023004"/>
    </source>
</evidence>
<dbReference type="SUPFAM" id="SSF54862">
    <property type="entry name" value="4Fe-4S ferredoxins"/>
    <property type="match status" value="1"/>
</dbReference>
<evidence type="ECO:0000256" key="4">
    <source>
        <dbReference type="ARBA" id="ARBA00023014"/>
    </source>
</evidence>
<keyword evidence="2" id="KW-0479">Metal-binding</keyword>
<evidence type="ECO:0000313" key="7">
    <source>
        <dbReference type="Proteomes" id="UP000037043"/>
    </source>
</evidence>
<dbReference type="InterPro" id="IPR007160">
    <property type="entry name" value="DUF362"/>
</dbReference>
<reference evidence="7" key="1">
    <citation type="submission" date="2015-08" db="EMBL/GenBank/DDBJ databases">
        <title>Genome sequence of the strict anaerobe Clostridium homopropionicum LuHBu1 (DSM 5847T).</title>
        <authorList>
            <person name="Poehlein A."/>
            <person name="Beck M."/>
            <person name="Schiel-Bengelsdorf B."/>
            <person name="Bengelsdorf F.R."/>
            <person name="Daniel R."/>
            <person name="Duerre P."/>
        </authorList>
    </citation>
    <scope>NUCLEOTIDE SEQUENCE [LARGE SCALE GENOMIC DNA]</scope>
    <source>
        <strain evidence="7">DSM 5847</strain>
    </source>
</reference>
<dbReference type="Proteomes" id="UP000037043">
    <property type="component" value="Unassembled WGS sequence"/>
</dbReference>
<evidence type="ECO:0000256" key="1">
    <source>
        <dbReference type="ARBA" id="ARBA00022485"/>
    </source>
</evidence>
<keyword evidence="4" id="KW-0411">Iron-sulfur</keyword>
<proteinExistence type="predicted"/>
<dbReference type="AlphaFoldDB" id="A0A0L6Z9R6"/>
<name>A0A0L6Z9R6_9CLOT</name>
<accession>A0A0L6Z9R6</accession>
<comment type="caution">
    <text evidence="6">The sequence shown here is derived from an EMBL/GenBank/DDBJ whole genome shotgun (WGS) entry which is preliminary data.</text>
</comment>
<feature type="domain" description="4Fe-4S ferredoxin-type" evidence="5">
    <location>
        <begin position="336"/>
        <end position="364"/>
    </location>
</feature>
<gene>
    <name evidence="6" type="ORF">CLHOM_17980</name>
</gene>
<dbReference type="PATRIC" id="fig|1121318.3.peg.1814"/>
<evidence type="ECO:0000313" key="6">
    <source>
        <dbReference type="EMBL" id="KOA19709.1"/>
    </source>
</evidence>
<keyword evidence="1" id="KW-0004">4Fe-4S</keyword>
<dbReference type="RefSeq" id="WP_052221343.1">
    <property type="nucleotide sequence ID" value="NZ_LHUR01000022.1"/>
</dbReference>
<dbReference type="InterPro" id="IPR017896">
    <property type="entry name" value="4Fe4S_Fe-S-bd"/>
</dbReference>
<dbReference type="Gene3D" id="3.30.70.20">
    <property type="match status" value="1"/>
</dbReference>
<evidence type="ECO:0000259" key="5">
    <source>
        <dbReference type="PROSITE" id="PS51379"/>
    </source>
</evidence>
<evidence type="ECO:0000256" key="2">
    <source>
        <dbReference type="ARBA" id="ARBA00022723"/>
    </source>
</evidence>
<dbReference type="PANTHER" id="PTHR43687">
    <property type="entry name" value="ADENYLYLSULFATE REDUCTASE, BETA SUBUNIT"/>
    <property type="match status" value="1"/>
</dbReference>
<dbReference type="GO" id="GO:0051539">
    <property type="term" value="F:4 iron, 4 sulfur cluster binding"/>
    <property type="evidence" value="ECO:0007669"/>
    <property type="project" value="UniProtKB-KW"/>
</dbReference>
<dbReference type="PROSITE" id="PS51379">
    <property type="entry name" value="4FE4S_FER_2"/>
    <property type="match status" value="2"/>
</dbReference>
<dbReference type="InterPro" id="IPR050572">
    <property type="entry name" value="Fe-S_Ferredoxin"/>
</dbReference>
<organism evidence="6 7">
    <name type="scientific">Clostridium homopropionicum DSM 5847</name>
    <dbReference type="NCBI Taxonomy" id="1121318"/>
    <lineage>
        <taxon>Bacteria</taxon>
        <taxon>Bacillati</taxon>
        <taxon>Bacillota</taxon>
        <taxon>Clostridia</taxon>
        <taxon>Eubacteriales</taxon>
        <taxon>Clostridiaceae</taxon>
        <taxon>Clostridium</taxon>
    </lineage>
</organism>
<dbReference type="PANTHER" id="PTHR43687:SF1">
    <property type="entry name" value="FERREDOXIN III"/>
    <property type="match status" value="1"/>
</dbReference>
<protein>
    <submittedName>
        <fullName evidence="6">Ferredoxin-2</fullName>
    </submittedName>
</protein>
<dbReference type="EMBL" id="LHUR01000022">
    <property type="protein sequence ID" value="KOA19709.1"/>
    <property type="molecule type" value="Genomic_DNA"/>
</dbReference>
<feature type="domain" description="4Fe-4S ferredoxin-type" evidence="5">
    <location>
        <begin position="306"/>
        <end position="335"/>
    </location>
</feature>
<dbReference type="Pfam" id="PF04015">
    <property type="entry name" value="DUF362"/>
    <property type="match status" value="1"/>
</dbReference>
<keyword evidence="3" id="KW-0408">Iron</keyword>
<dbReference type="InterPro" id="IPR017900">
    <property type="entry name" value="4Fe4S_Fe_S_CS"/>
</dbReference>